<evidence type="ECO:0000256" key="1">
    <source>
        <dbReference type="SAM" id="MobiDB-lite"/>
    </source>
</evidence>
<dbReference type="OrthoDB" id="3684490at2759"/>
<organism evidence="2 3">
    <name type="scientific">Paraphoma chrysanthemicola</name>
    <dbReference type="NCBI Taxonomy" id="798071"/>
    <lineage>
        <taxon>Eukaryota</taxon>
        <taxon>Fungi</taxon>
        <taxon>Dikarya</taxon>
        <taxon>Ascomycota</taxon>
        <taxon>Pezizomycotina</taxon>
        <taxon>Dothideomycetes</taxon>
        <taxon>Pleosporomycetidae</taxon>
        <taxon>Pleosporales</taxon>
        <taxon>Pleosporineae</taxon>
        <taxon>Phaeosphaeriaceae</taxon>
        <taxon>Paraphoma</taxon>
    </lineage>
</organism>
<reference evidence="2" key="1">
    <citation type="journal article" date="2021" name="Nat. Commun.">
        <title>Genetic determinants of endophytism in the Arabidopsis root mycobiome.</title>
        <authorList>
            <person name="Mesny F."/>
            <person name="Miyauchi S."/>
            <person name="Thiergart T."/>
            <person name="Pickel B."/>
            <person name="Atanasova L."/>
            <person name="Karlsson M."/>
            <person name="Huettel B."/>
            <person name="Barry K.W."/>
            <person name="Haridas S."/>
            <person name="Chen C."/>
            <person name="Bauer D."/>
            <person name="Andreopoulos W."/>
            <person name="Pangilinan J."/>
            <person name="LaButti K."/>
            <person name="Riley R."/>
            <person name="Lipzen A."/>
            <person name="Clum A."/>
            <person name="Drula E."/>
            <person name="Henrissat B."/>
            <person name="Kohler A."/>
            <person name="Grigoriev I.V."/>
            <person name="Martin F.M."/>
            <person name="Hacquard S."/>
        </authorList>
    </citation>
    <scope>NUCLEOTIDE SEQUENCE</scope>
    <source>
        <strain evidence="2">MPI-SDFR-AT-0120</strain>
    </source>
</reference>
<dbReference type="Proteomes" id="UP000813461">
    <property type="component" value="Unassembled WGS sequence"/>
</dbReference>
<comment type="caution">
    <text evidence="2">The sequence shown here is derived from an EMBL/GenBank/DDBJ whole genome shotgun (WGS) entry which is preliminary data.</text>
</comment>
<feature type="region of interest" description="Disordered" evidence="1">
    <location>
        <begin position="48"/>
        <end position="74"/>
    </location>
</feature>
<evidence type="ECO:0000313" key="2">
    <source>
        <dbReference type="EMBL" id="KAH7082397.1"/>
    </source>
</evidence>
<accession>A0A8K0R1R9</accession>
<feature type="compositionally biased region" description="Basic and acidic residues" evidence="1">
    <location>
        <begin position="58"/>
        <end position="74"/>
    </location>
</feature>
<keyword evidence="3" id="KW-1185">Reference proteome</keyword>
<dbReference type="AlphaFoldDB" id="A0A8K0R1R9"/>
<evidence type="ECO:0000313" key="3">
    <source>
        <dbReference type="Proteomes" id="UP000813461"/>
    </source>
</evidence>
<protein>
    <submittedName>
        <fullName evidence="2">Uncharacterized protein</fullName>
    </submittedName>
</protein>
<gene>
    <name evidence="2" type="ORF">FB567DRAFT_474864</name>
</gene>
<sequence length="169" mass="19352">MLIYTYYQGFRSPTSIVRDTSYGAASPAAPNPDVQYRQLISRAVTQRLHSPSLDSDQPDDKGYSDAWETNERRKARDKAKTQVLLLGRSWDEFVRDVQRAEREVHVLTPTRYEGLPKSAFTERNAKAVGENERRSFVMSTGEREEWRITQQEHIMLLKSLAQARGGDCG</sequence>
<dbReference type="EMBL" id="JAGMVJ010000014">
    <property type="protein sequence ID" value="KAH7082397.1"/>
    <property type="molecule type" value="Genomic_DNA"/>
</dbReference>
<proteinExistence type="predicted"/>
<name>A0A8K0R1R9_9PLEO</name>